<dbReference type="InterPro" id="IPR050204">
    <property type="entry name" value="AraC_XylS_family_regulators"/>
</dbReference>
<evidence type="ECO:0000256" key="1">
    <source>
        <dbReference type="ARBA" id="ARBA00023015"/>
    </source>
</evidence>
<protein>
    <submittedName>
        <fullName evidence="5">AraC family transcriptional regulator</fullName>
    </submittedName>
</protein>
<dbReference type="EMBL" id="CP118166">
    <property type="protein sequence ID" value="WDI31051.1"/>
    <property type="molecule type" value="Genomic_DNA"/>
</dbReference>
<dbReference type="InterPro" id="IPR046532">
    <property type="entry name" value="DUF6597"/>
</dbReference>
<dbReference type="PROSITE" id="PS01124">
    <property type="entry name" value="HTH_ARAC_FAMILY_2"/>
    <property type="match status" value="1"/>
</dbReference>
<dbReference type="Pfam" id="PF12833">
    <property type="entry name" value="HTH_18"/>
    <property type="match status" value="1"/>
</dbReference>
<evidence type="ECO:0000313" key="5">
    <source>
        <dbReference type="EMBL" id="WDI31051.1"/>
    </source>
</evidence>
<dbReference type="PANTHER" id="PTHR46796">
    <property type="entry name" value="HTH-TYPE TRANSCRIPTIONAL ACTIVATOR RHAS-RELATED"/>
    <property type="match status" value="1"/>
</dbReference>
<accession>A0AAE9ZBJ2</accession>
<keyword evidence="6" id="KW-1185">Reference proteome</keyword>
<evidence type="ECO:0000256" key="3">
    <source>
        <dbReference type="ARBA" id="ARBA00023163"/>
    </source>
</evidence>
<dbReference type="InterPro" id="IPR009057">
    <property type="entry name" value="Homeodomain-like_sf"/>
</dbReference>
<gene>
    <name evidence="5" type="ORF">PUV54_13930</name>
</gene>
<keyword evidence="2" id="KW-0238">DNA-binding</keyword>
<dbReference type="AlphaFoldDB" id="A0AAE9ZBJ2"/>
<evidence type="ECO:0000256" key="2">
    <source>
        <dbReference type="ARBA" id="ARBA00023125"/>
    </source>
</evidence>
<sequence length="277" mass="31125">MELRYFLPRADLRQFVRAYYYFSTETPSIQPLCAELGNIRVLLNGGGVLSTPNGENHKISQAFLIGPTLGAYTMAADAGTRVFGVGIRPQGWGMLIGMEADEAADQVIDLSAFAGGRAATHIEAIRCARDFDTMATAADRFFSNLLAMRRRELNSYPQALEKWLMDPNEPGLDALVTAMDVSRRQTDRLAKKFFGASPKFLQRKYRALRAADRVRSGAENWMDAAGQGFYDQSHFIKEFRSFIGVTPKQFITNQAELISEIQMRRRQKQPDFFLGSL</sequence>
<dbReference type="Gene3D" id="1.10.10.60">
    <property type="entry name" value="Homeodomain-like"/>
    <property type="match status" value="1"/>
</dbReference>
<dbReference type="KEGG" id="hfl:PUV54_13930"/>
<reference evidence="5" key="1">
    <citation type="submission" date="2023-02" db="EMBL/GenBank/DDBJ databases">
        <title>Genome sequence of Hyphococcus flavus.</title>
        <authorList>
            <person name="Rong J.-C."/>
            <person name="Zhao Q."/>
            <person name="Yi M."/>
            <person name="Wu J.-Y."/>
        </authorList>
    </citation>
    <scope>NUCLEOTIDE SEQUENCE</scope>
    <source>
        <strain evidence="5">MCCC 1K03223</strain>
    </source>
</reference>
<evidence type="ECO:0000313" key="6">
    <source>
        <dbReference type="Proteomes" id="UP001214043"/>
    </source>
</evidence>
<dbReference type="Proteomes" id="UP001214043">
    <property type="component" value="Chromosome"/>
</dbReference>
<dbReference type="SMART" id="SM00342">
    <property type="entry name" value="HTH_ARAC"/>
    <property type="match status" value="1"/>
</dbReference>
<dbReference type="Pfam" id="PF20240">
    <property type="entry name" value="DUF6597"/>
    <property type="match status" value="1"/>
</dbReference>
<name>A0AAE9ZBJ2_9PROT</name>
<evidence type="ECO:0000259" key="4">
    <source>
        <dbReference type="PROSITE" id="PS01124"/>
    </source>
</evidence>
<dbReference type="GO" id="GO:0003700">
    <property type="term" value="F:DNA-binding transcription factor activity"/>
    <property type="evidence" value="ECO:0007669"/>
    <property type="project" value="InterPro"/>
</dbReference>
<organism evidence="5 6">
    <name type="scientific">Hyphococcus flavus</name>
    <dbReference type="NCBI Taxonomy" id="1866326"/>
    <lineage>
        <taxon>Bacteria</taxon>
        <taxon>Pseudomonadati</taxon>
        <taxon>Pseudomonadota</taxon>
        <taxon>Alphaproteobacteria</taxon>
        <taxon>Parvularculales</taxon>
        <taxon>Parvularculaceae</taxon>
        <taxon>Hyphococcus</taxon>
    </lineage>
</organism>
<proteinExistence type="predicted"/>
<dbReference type="InterPro" id="IPR018060">
    <property type="entry name" value="HTH_AraC"/>
</dbReference>
<feature type="domain" description="HTH araC/xylS-type" evidence="4">
    <location>
        <begin position="154"/>
        <end position="253"/>
    </location>
</feature>
<dbReference type="RefSeq" id="WP_274492873.1">
    <property type="nucleotide sequence ID" value="NZ_CP118166.1"/>
</dbReference>
<keyword evidence="3" id="KW-0804">Transcription</keyword>
<dbReference type="SUPFAM" id="SSF46689">
    <property type="entry name" value="Homeodomain-like"/>
    <property type="match status" value="1"/>
</dbReference>
<dbReference type="GO" id="GO:0043565">
    <property type="term" value="F:sequence-specific DNA binding"/>
    <property type="evidence" value="ECO:0007669"/>
    <property type="project" value="InterPro"/>
</dbReference>
<keyword evidence="1" id="KW-0805">Transcription regulation</keyword>